<dbReference type="GO" id="GO:0012505">
    <property type="term" value="C:endomembrane system"/>
    <property type="evidence" value="ECO:0007669"/>
    <property type="project" value="UniProtKB-SubCell"/>
</dbReference>
<proteinExistence type="predicted"/>
<dbReference type="GO" id="GO:0000030">
    <property type="term" value="F:mannosyltransferase activity"/>
    <property type="evidence" value="ECO:0007669"/>
    <property type="project" value="InterPro"/>
</dbReference>
<feature type="transmembrane region" description="Helical" evidence="7">
    <location>
        <begin position="102"/>
        <end position="119"/>
    </location>
</feature>
<protein>
    <submittedName>
        <fullName evidence="9">Phospholipid carrier-dependent glycosyltransferase</fullName>
    </submittedName>
</protein>
<organism evidence="9 10">
    <name type="scientific">Curtobacterium citreum</name>
    <dbReference type="NCBI Taxonomy" id="2036"/>
    <lineage>
        <taxon>Bacteria</taxon>
        <taxon>Bacillati</taxon>
        <taxon>Actinomycetota</taxon>
        <taxon>Actinomycetes</taxon>
        <taxon>Micrococcales</taxon>
        <taxon>Microbacteriaceae</taxon>
        <taxon>Curtobacterium</taxon>
    </lineage>
</organism>
<dbReference type="GO" id="GO:0016020">
    <property type="term" value="C:membrane"/>
    <property type="evidence" value="ECO:0007669"/>
    <property type="project" value="InterPro"/>
</dbReference>
<keyword evidence="4 7" id="KW-0812">Transmembrane</keyword>
<dbReference type="InterPro" id="IPR003342">
    <property type="entry name" value="ArnT-like_N"/>
</dbReference>
<evidence type="ECO:0000313" key="9">
    <source>
        <dbReference type="EMBL" id="NUU28585.1"/>
    </source>
</evidence>
<accession>A0A850DVU2</accession>
<comment type="subcellular location">
    <subcellularLocation>
        <location evidence="1">Endomembrane system</location>
        <topology evidence="1">Multi-pass membrane protein</topology>
    </subcellularLocation>
</comment>
<feature type="transmembrane region" description="Helical" evidence="7">
    <location>
        <begin position="350"/>
        <end position="368"/>
    </location>
</feature>
<keyword evidence="2" id="KW-0328">Glycosyltransferase</keyword>
<dbReference type="Proteomes" id="UP000539146">
    <property type="component" value="Unassembled WGS sequence"/>
</dbReference>
<feature type="transmembrane region" description="Helical" evidence="7">
    <location>
        <begin position="233"/>
        <end position="255"/>
    </location>
</feature>
<feature type="transmembrane region" description="Helical" evidence="7">
    <location>
        <begin position="324"/>
        <end position="344"/>
    </location>
</feature>
<dbReference type="AlphaFoldDB" id="A0A850DVU2"/>
<dbReference type="GO" id="GO:0006493">
    <property type="term" value="P:protein O-linked glycosylation"/>
    <property type="evidence" value="ECO:0007669"/>
    <property type="project" value="InterPro"/>
</dbReference>
<evidence type="ECO:0000256" key="4">
    <source>
        <dbReference type="ARBA" id="ARBA00022692"/>
    </source>
</evidence>
<dbReference type="RefSeq" id="WP_175326193.1">
    <property type="nucleotide sequence ID" value="NZ_BAAAWP010000001.1"/>
</dbReference>
<evidence type="ECO:0000256" key="6">
    <source>
        <dbReference type="ARBA" id="ARBA00023136"/>
    </source>
</evidence>
<sequence length="507" mass="53644">MTSRRPALAASRRPALAASRRPALAVTTRTAAFVVVASLGVFDALFRIGRATRITDEVAYVGAGWDYVHGVFTANLEHPPTAKYLFGVAQLVAGQGVTGPRTVVALAGLAIGLVLFLFLRRPLGYWGGLTAAALWWLTPRANGPTWYDVATGTPARIDRLALLDPVMTAFAVVAVAAAWQWTVAASAGRSSRWWWAALAGAALALSATSKVSTAVLVLPLLVLPVLFRRWRDLALGGALAAAVAVALAAVLYLPVGGLDAIAYMVRFQTAHDTTGHLVSVLGRTYLVAPWWTGLLWALQGLGWPTVVVLGTGTLAALVVRPDRLVAYLALCLGVLVAFYCTSSVALPHYYYAWVPFLVALAAVGFTRLARLRPPWTAVVAALVLAVAVVPGGQLTTAVAEVRPTGYAVLGRALSAHGYRGGQILFVGVARQTFAVGFGAQGRMQGVDGRYTAVVEDTDRRFPMSAALATVIRDHPAAFSAFRVDHLRVWVARTGAVEVHGSTVVLTP</sequence>
<keyword evidence="5 7" id="KW-1133">Transmembrane helix</keyword>
<feature type="transmembrane region" description="Helical" evidence="7">
    <location>
        <begin position="294"/>
        <end position="317"/>
    </location>
</feature>
<feature type="domain" description="ArnT-like N-terminal" evidence="8">
    <location>
        <begin position="158"/>
        <end position="256"/>
    </location>
</feature>
<comment type="caution">
    <text evidence="9">The sequence shown here is derived from an EMBL/GenBank/DDBJ whole genome shotgun (WGS) entry which is preliminary data.</text>
</comment>
<feature type="transmembrane region" description="Helical" evidence="7">
    <location>
        <begin position="375"/>
        <end position="394"/>
    </location>
</feature>
<reference evidence="9 10" key="1">
    <citation type="submission" date="2020-05" db="EMBL/GenBank/DDBJ databases">
        <title>Genome Sequencing of Type Strains.</title>
        <authorList>
            <person name="Lemaire J.F."/>
            <person name="Inderbitzin P."/>
            <person name="Gregorio O.A."/>
            <person name="Collins S.B."/>
            <person name="Wespe N."/>
            <person name="Knight-Connoni V."/>
        </authorList>
    </citation>
    <scope>NUCLEOTIDE SEQUENCE [LARGE SCALE GENOMIC DNA]</scope>
    <source>
        <strain evidence="9 10">DSM 20512</strain>
    </source>
</reference>
<gene>
    <name evidence="9" type="ORF">HP467_10755</name>
</gene>
<keyword evidence="6 7" id="KW-0472">Membrane</keyword>
<feature type="transmembrane region" description="Helical" evidence="7">
    <location>
        <begin position="21"/>
        <end position="42"/>
    </location>
</feature>
<dbReference type="Pfam" id="PF02366">
    <property type="entry name" value="PMT"/>
    <property type="match status" value="1"/>
</dbReference>
<evidence type="ECO:0000259" key="8">
    <source>
        <dbReference type="Pfam" id="PF02366"/>
    </source>
</evidence>
<keyword evidence="3 9" id="KW-0808">Transferase</keyword>
<name>A0A850DVU2_9MICO</name>
<feature type="transmembrane region" description="Helical" evidence="7">
    <location>
        <begin position="193"/>
        <end position="226"/>
    </location>
</feature>
<dbReference type="EMBL" id="JABMCG010000110">
    <property type="protein sequence ID" value="NUU28585.1"/>
    <property type="molecule type" value="Genomic_DNA"/>
</dbReference>
<evidence type="ECO:0000256" key="1">
    <source>
        <dbReference type="ARBA" id="ARBA00004127"/>
    </source>
</evidence>
<evidence type="ECO:0000256" key="5">
    <source>
        <dbReference type="ARBA" id="ARBA00022989"/>
    </source>
</evidence>
<evidence type="ECO:0000256" key="7">
    <source>
        <dbReference type="SAM" id="Phobius"/>
    </source>
</evidence>
<evidence type="ECO:0000313" key="10">
    <source>
        <dbReference type="Proteomes" id="UP000539146"/>
    </source>
</evidence>
<evidence type="ECO:0000256" key="2">
    <source>
        <dbReference type="ARBA" id="ARBA00022676"/>
    </source>
</evidence>
<evidence type="ECO:0000256" key="3">
    <source>
        <dbReference type="ARBA" id="ARBA00022679"/>
    </source>
</evidence>
<feature type="transmembrane region" description="Helical" evidence="7">
    <location>
        <begin position="160"/>
        <end position="181"/>
    </location>
</feature>